<comment type="catalytic activity">
    <reaction evidence="13">
        <text>a (2E,4Z)-dienoyl-CoA + NADPH + H(+) = a 4,5-saturated-(3E)-enoyl-CoA + NADP(+)</text>
        <dbReference type="Rhea" id="RHEA:61892"/>
        <dbReference type="ChEBI" id="CHEBI:15378"/>
        <dbReference type="ChEBI" id="CHEBI:57783"/>
        <dbReference type="ChEBI" id="CHEBI:58349"/>
        <dbReference type="ChEBI" id="CHEBI:85099"/>
        <dbReference type="ChEBI" id="CHEBI:85493"/>
        <dbReference type="EC" id="1.3.1.124"/>
    </reaction>
</comment>
<evidence type="ECO:0000256" key="7">
    <source>
        <dbReference type="ARBA" id="ARBA00025787"/>
    </source>
</evidence>
<dbReference type="GO" id="GO:0008670">
    <property type="term" value="F:2,4-dienoyl-CoA reductase (NADPH) activity"/>
    <property type="evidence" value="ECO:0007669"/>
    <property type="project" value="UniProtKB-ARBA"/>
</dbReference>
<dbReference type="EC" id="1.3.1.124" evidence="9"/>
<gene>
    <name evidence="15" type="ORF">EPR50_G00215310</name>
</gene>
<dbReference type="PANTHER" id="PTHR43157:SF59">
    <property type="entry name" value="RETINOL DEHYDROGENASE 13"/>
    <property type="match status" value="1"/>
</dbReference>
<comment type="catalytic activity">
    <reaction evidence="12">
        <text>a (2E,4E)-dienoyl-CoA + NADPH + H(+) = a 4,5-saturated-(3E)-enoyl-CoA + NADP(+)</text>
        <dbReference type="Rhea" id="RHEA:45912"/>
        <dbReference type="ChEBI" id="CHEBI:15378"/>
        <dbReference type="ChEBI" id="CHEBI:57783"/>
        <dbReference type="ChEBI" id="CHEBI:58349"/>
        <dbReference type="ChEBI" id="CHEBI:85101"/>
        <dbReference type="ChEBI" id="CHEBI:85493"/>
        <dbReference type="EC" id="1.3.1.124"/>
    </reaction>
</comment>
<keyword evidence="6" id="KW-0576">Peroxisome</keyword>
<evidence type="ECO:0000256" key="12">
    <source>
        <dbReference type="ARBA" id="ARBA00048009"/>
    </source>
</evidence>
<evidence type="ECO:0000256" key="6">
    <source>
        <dbReference type="ARBA" id="ARBA00023140"/>
    </source>
</evidence>
<keyword evidence="5" id="KW-0443">Lipid metabolism</keyword>
<dbReference type="GO" id="GO:0005778">
    <property type="term" value="C:peroxisomal membrane"/>
    <property type="evidence" value="ECO:0007669"/>
    <property type="project" value="UniProtKB-ARBA"/>
</dbReference>
<dbReference type="CDD" id="cd05369">
    <property type="entry name" value="TER_DECR_SDR_a"/>
    <property type="match status" value="1"/>
</dbReference>
<comment type="subunit">
    <text evidence="8">Monomer, dimer and oligomer.</text>
</comment>
<dbReference type="Pfam" id="PF00106">
    <property type="entry name" value="adh_short"/>
    <property type="match status" value="1"/>
</dbReference>
<dbReference type="PANTHER" id="PTHR43157">
    <property type="entry name" value="PHOSPHATIDYLINOSITOL-GLYCAN BIOSYNTHESIS CLASS F PROTEIN-RELATED"/>
    <property type="match status" value="1"/>
</dbReference>
<dbReference type="GO" id="GO:0006631">
    <property type="term" value="P:fatty acid metabolic process"/>
    <property type="evidence" value="ECO:0007669"/>
    <property type="project" value="UniProtKB-KW"/>
</dbReference>
<accession>A0A484C3A8</accession>
<evidence type="ECO:0000256" key="2">
    <source>
        <dbReference type="ARBA" id="ARBA00022832"/>
    </source>
</evidence>
<evidence type="ECO:0000256" key="10">
    <source>
        <dbReference type="ARBA" id="ARBA00026221"/>
    </source>
</evidence>
<keyword evidence="16" id="KW-1185">Reference proteome</keyword>
<keyword evidence="4" id="KW-0560">Oxidoreductase</keyword>
<dbReference type="NCBIfam" id="NF004846">
    <property type="entry name" value="PRK06197.1"/>
    <property type="match status" value="1"/>
</dbReference>
<comment type="catalytic activity">
    <reaction evidence="14">
        <text>(2E,4Z,7Z,10Z,13Z,16Z,19Z)-docosaheptaenoyl-CoA + NADPH + H(+) = (3E,7Z,10Z,13Z,16Z,19Z)-docosahexaenoyl-CoA + NADP(+)</text>
        <dbReference type="Rhea" id="RHEA:44920"/>
        <dbReference type="ChEBI" id="CHEBI:15378"/>
        <dbReference type="ChEBI" id="CHEBI:57783"/>
        <dbReference type="ChEBI" id="CHEBI:58349"/>
        <dbReference type="ChEBI" id="CHEBI:77559"/>
        <dbReference type="ChEBI" id="CHEBI:84791"/>
    </reaction>
</comment>
<protein>
    <recommendedName>
        <fullName evidence="10">Peroxisomal 2,4-dienoyl-CoA reductase [(3E)-enoyl-CoA-producing]</fullName>
        <ecNumber evidence="9">1.3.1.124</ecNumber>
    </recommendedName>
    <alternativeName>
        <fullName evidence="11">2,4-dienoyl-CoA reductase 2</fullName>
    </alternativeName>
</protein>
<dbReference type="Proteomes" id="UP000295070">
    <property type="component" value="Chromosome 21"/>
</dbReference>
<dbReference type="Pfam" id="PF13561">
    <property type="entry name" value="adh_short_C2"/>
    <property type="match status" value="1"/>
</dbReference>
<keyword evidence="3" id="KW-0521">NADP</keyword>
<evidence type="ECO:0000256" key="5">
    <source>
        <dbReference type="ARBA" id="ARBA00023098"/>
    </source>
</evidence>
<dbReference type="InterPro" id="IPR036291">
    <property type="entry name" value="NAD(P)-bd_dom_sf"/>
</dbReference>
<sequence>MTLKTCARNLVVLSVVLSNELEKNTVVKPLFDDIFSGQHYSEVMSKYILPFSVFGTVFGAAVLLKNHVTGGPCPSKATIKGKTVVITGANTGIGKETARELAKRGGRIIMGCRDMEKCETAAKEIRGKTLNPHVYACQLDLASVKSIREFAERIKQEEERVDVLINNAGVMRCPAGKTEDGFDMQFGVNHLGHFLLTNLLLDKLKESAPSRVINLASLAHIVGKIDFEDLNWEKKKFDTKQAYCQSKLANVLFTRELAKRLQGTGITVNAVHPGVVATELGRHTGLHQSQFSSSVLSPFFSLLVKSPELGAQPSVYLAVSEEMEGVTGRYYDVMTEKEPAPLALDEEAARRLWEVSSRLFVLHQKGVGRFFSQRYKTSLFFLRSMAEPQRKGELLPEDVGTDDCLTSYTHIYSPDLLKDQVAFITGGGSGIGFRIAEILMRHGCDTVIASRNLDKLKEASKKLSAASGRRCLPLCLDVRKPESIAAAVDETLKELGRIDILINNAAGNFLCPATSLSFNAFKTVMEIDTMGTFNTSKVVYEKWFQDHGGNIVNISATLGYRGQALQVHAGSAKAANDAMTKHLAVEWGPSGVRVNTVAPGPVSGTEGFRRLGGPRGEAAGAFQSIPLQRAGNKTEMAHCTLFLASPASSFVTGAILGLFCPPPDPGYWSSDKKRDK</sequence>
<dbReference type="AlphaFoldDB" id="A0A484C3A8"/>
<dbReference type="FunFam" id="3.40.50.720:FF:000084">
    <property type="entry name" value="Short-chain dehydrogenase reductase"/>
    <property type="match status" value="1"/>
</dbReference>
<dbReference type="FunFam" id="3.40.50.720:FF:000477">
    <property type="entry name" value="Peroxisomal 2,4-dienoyl-CoA reductase"/>
    <property type="match status" value="1"/>
</dbReference>
<dbReference type="PRINTS" id="PR00080">
    <property type="entry name" value="SDRFAMILY"/>
</dbReference>
<evidence type="ECO:0000256" key="8">
    <source>
        <dbReference type="ARBA" id="ARBA00025939"/>
    </source>
</evidence>
<comment type="caution">
    <text evidence="15">The sequence shown here is derived from an EMBL/GenBank/DDBJ whole genome shotgun (WGS) entry which is preliminary data.</text>
</comment>
<evidence type="ECO:0000256" key="3">
    <source>
        <dbReference type="ARBA" id="ARBA00022857"/>
    </source>
</evidence>
<evidence type="ECO:0000256" key="1">
    <source>
        <dbReference type="ARBA" id="ARBA00004275"/>
    </source>
</evidence>
<dbReference type="EMBL" id="SCKG01000021">
    <property type="protein sequence ID" value="TDG98126.1"/>
    <property type="molecule type" value="Genomic_DNA"/>
</dbReference>
<evidence type="ECO:0000256" key="14">
    <source>
        <dbReference type="ARBA" id="ARBA00048631"/>
    </source>
</evidence>
<evidence type="ECO:0000313" key="15">
    <source>
        <dbReference type="EMBL" id="TDG98126.1"/>
    </source>
</evidence>
<name>A0A484C3A8_PERFV</name>
<organism evidence="15 16">
    <name type="scientific">Perca flavescens</name>
    <name type="common">American yellow perch</name>
    <name type="synonym">Morone flavescens</name>
    <dbReference type="NCBI Taxonomy" id="8167"/>
    <lineage>
        <taxon>Eukaryota</taxon>
        <taxon>Metazoa</taxon>
        <taxon>Chordata</taxon>
        <taxon>Craniata</taxon>
        <taxon>Vertebrata</taxon>
        <taxon>Euteleostomi</taxon>
        <taxon>Actinopterygii</taxon>
        <taxon>Neopterygii</taxon>
        <taxon>Teleostei</taxon>
        <taxon>Neoteleostei</taxon>
        <taxon>Acanthomorphata</taxon>
        <taxon>Eupercaria</taxon>
        <taxon>Perciformes</taxon>
        <taxon>Percoidei</taxon>
        <taxon>Percidae</taxon>
        <taxon>Percinae</taxon>
        <taxon>Perca</taxon>
    </lineage>
</organism>
<evidence type="ECO:0000313" key="16">
    <source>
        <dbReference type="Proteomes" id="UP000295070"/>
    </source>
</evidence>
<dbReference type="Gene3D" id="3.40.50.720">
    <property type="entry name" value="NAD(P)-binding Rossmann-like Domain"/>
    <property type="match status" value="2"/>
</dbReference>
<dbReference type="InterPro" id="IPR002347">
    <property type="entry name" value="SDR_fam"/>
</dbReference>
<evidence type="ECO:0000256" key="11">
    <source>
        <dbReference type="ARBA" id="ARBA00030890"/>
    </source>
</evidence>
<dbReference type="PRINTS" id="PR00081">
    <property type="entry name" value="GDHRDH"/>
</dbReference>
<comment type="similarity">
    <text evidence="7">Belongs to the short-chain dehydrogenases/reductases (SDR) family. 2,4-dienoyl-CoA reductase subfamily.</text>
</comment>
<dbReference type="SUPFAM" id="SSF51735">
    <property type="entry name" value="NAD(P)-binding Rossmann-fold domains"/>
    <property type="match status" value="2"/>
</dbReference>
<evidence type="ECO:0000256" key="13">
    <source>
        <dbReference type="ARBA" id="ARBA00048340"/>
    </source>
</evidence>
<dbReference type="STRING" id="8167.A0A484C3A8"/>
<proteinExistence type="inferred from homology"/>
<evidence type="ECO:0000256" key="4">
    <source>
        <dbReference type="ARBA" id="ARBA00023002"/>
    </source>
</evidence>
<comment type="subcellular location">
    <subcellularLocation>
        <location evidence="1">Peroxisome</location>
    </subcellularLocation>
</comment>
<reference evidence="15 16" key="1">
    <citation type="submission" date="2019-01" db="EMBL/GenBank/DDBJ databases">
        <title>A chromosome-scale genome assembly of the yellow perch, Perca flavescens.</title>
        <authorList>
            <person name="Feron R."/>
            <person name="Morvezen R."/>
            <person name="Bestin A."/>
            <person name="Haffray P."/>
            <person name="Klopp C."/>
            <person name="Zahm M."/>
            <person name="Cabau C."/>
            <person name="Roques C."/>
            <person name="Donnadieu C."/>
            <person name="Bouchez O."/>
            <person name="Christie M."/>
            <person name="Larson W."/>
            <person name="Guiguen Y."/>
        </authorList>
    </citation>
    <scope>NUCLEOTIDE SEQUENCE [LARGE SCALE GENOMIC DNA]</scope>
    <source>
        <strain evidence="15">YP-PL-M2</strain>
        <tissue evidence="15">Blood</tissue>
    </source>
</reference>
<keyword evidence="2" id="KW-0276">Fatty acid metabolism</keyword>
<evidence type="ECO:0000256" key="9">
    <source>
        <dbReference type="ARBA" id="ARBA00026117"/>
    </source>
</evidence>